<keyword evidence="3" id="KW-1185">Reference proteome</keyword>
<reference evidence="2" key="1">
    <citation type="journal article" date="2019" name="Beilstein J. Org. Chem.">
        <title>Nanangenines: drimane sesquiterpenoids as the dominant metabolite cohort of a novel Australian fungus, Aspergillus nanangensis.</title>
        <authorList>
            <person name="Lacey H.J."/>
            <person name="Gilchrist C.L.M."/>
            <person name="Crombie A."/>
            <person name="Kalaitzis J.A."/>
            <person name="Vuong D."/>
            <person name="Rutledge P.J."/>
            <person name="Turner P."/>
            <person name="Pitt J.I."/>
            <person name="Lacey E."/>
            <person name="Chooi Y.H."/>
            <person name="Piggott A.M."/>
        </authorList>
    </citation>
    <scope>NUCLEOTIDE SEQUENCE</scope>
    <source>
        <strain evidence="2">MST-FP2251</strain>
    </source>
</reference>
<evidence type="ECO:0000313" key="3">
    <source>
        <dbReference type="Proteomes" id="UP001194746"/>
    </source>
</evidence>
<feature type="region of interest" description="Disordered" evidence="1">
    <location>
        <begin position="1"/>
        <end position="35"/>
    </location>
</feature>
<organism evidence="2 3">
    <name type="scientific">Aspergillus nanangensis</name>
    <dbReference type="NCBI Taxonomy" id="2582783"/>
    <lineage>
        <taxon>Eukaryota</taxon>
        <taxon>Fungi</taxon>
        <taxon>Dikarya</taxon>
        <taxon>Ascomycota</taxon>
        <taxon>Pezizomycotina</taxon>
        <taxon>Eurotiomycetes</taxon>
        <taxon>Eurotiomycetidae</taxon>
        <taxon>Eurotiales</taxon>
        <taxon>Aspergillaceae</taxon>
        <taxon>Aspergillus</taxon>
        <taxon>Aspergillus subgen. Circumdati</taxon>
    </lineage>
</organism>
<sequence length="200" mass="22455">MNKTGINCLSTGEMKQRNDPPSRTEANDPLNAALTPLDKAINRPRVQSVEPTTNADNDVSQDLHIDLSNLTDDFDFEPFSHVDPNDQPYAFPGMNSFDIEIPDCPELENTEAAAPQAQESHAFRDLEYATTPHHDAEHSDNEYSYGSSDPVRGIAASVLTEISVDFLYPCQRQAWTFDPDPLGLRIEIFRVFEKLSAWKQ</sequence>
<evidence type="ECO:0000313" key="2">
    <source>
        <dbReference type="EMBL" id="KAF9884082.1"/>
    </source>
</evidence>
<feature type="compositionally biased region" description="Basic and acidic residues" evidence="1">
    <location>
        <begin position="14"/>
        <end position="26"/>
    </location>
</feature>
<dbReference type="EMBL" id="VCAU01000135">
    <property type="protein sequence ID" value="KAF9884082.1"/>
    <property type="molecule type" value="Genomic_DNA"/>
</dbReference>
<protein>
    <submittedName>
        <fullName evidence="2">Uncharacterized protein</fullName>
    </submittedName>
</protein>
<accession>A0AAD4GP40</accession>
<reference evidence="2" key="2">
    <citation type="submission" date="2020-02" db="EMBL/GenBank/DDBJ databases">
        <authorList>
            <person name="Gilchrist C.L.M."/>
            <person name="Chooi Y.-H."/>
        </authorList>
    </citation>
    <scope>NUCLEOTIDE SEQUENCE</scope>
    <source>
        <strain evidence="2">MST-FP2251</strain>
    </source>
</reference>
<dbReference type="AlphaFoldDB" id="A0AAD4GP40"/>
<name>A0AAD4GP40_ASPNN</name>
<feature type="compositionally biased region" description="Polar residues" evidence="1">
    <location>
        <begin position="1"/>
        <end position="10"/>
    </location>
</feature>
<dbReference type="Proteomes" id="UP001194746">
    <property type="component" value="Unassembled WGS sequence"/>
</dbReference>
<evidence type="ECO:0000256" key="1">
    <source>
        <dbReference type="SAM" id="MobiDB-lite"/>
    </source>
</evidence>
<gene>
    <name evidence="2" type="ORF">FE257_002312</name>
</gene>
<proteinExistence type="predicted"/>
<comment type="caution">
    <text evidence="2">The sequence shown here is derived from an EMBL/GenBank/DDBJ whole genome shotgun (WGS) entry which is preliminary data.</text>
</comment>